<name>A0AC58MA86_CASCN</name>
<reference evidence="2" key="1">
    <citation type="submission" date="2025-08" db="UniProtKB">
        <authorList>
            <consortium name="RefSeq"/>
        </authorList>
    </citation>
    <scope>IDENTIFICATION</scope>
</reference>
<dbReference type="Proteomes" id="UP001732720">
    <property type="component" value="Chromosome 4"/>
</dbReference>
<evidence type="ECO:0000313" key="2">
    <source>
        <dbReference type="RefSeq" id="XP_073926315.1"/>
    </source>
</evidence>
<proteinExistence type="predicted"/>
<dbReference type="RefSeq" id="XP_073926315.1">
    <property type="nucleotide sequence ID" value="XM_074070214.1"/>
</dbReference>
<gene>
    <name evidence="2" type="primary">Mettl4</name>
</gene>
<organism evidence="1 2">
    <name type="scientific">Castor canadensis</name>
    <name type="common">American beaver</name>
    <dbReference type="NCBI Taxonomy" id="51338"/>
    <lineage>
        <taxon>Eukaryota</taxon>
        <taxon>Metazoa</taxon>
        <taxon>Chordata</taxon>
        <taxon>Craniata</taxon>
        <taxon>Vertebrata</taxon>
        <taxon>Euteleostomi</taxon>
        <taxon>Mammalia</taxon>
        <taxon>Eutheria</taxon>
        <taxon>Euarchontoglires</taxon>
        <taxon>Glires</taxon>
        <taxon>Rodentia</taxon>
        <taxon>Castorimorpha</taxon>
        <taxon>Castoridae</taxon>
        <taxon>Castor</taxon>
    </lineage>
</organism>
<accession>A0AC58MA86</accession>
<evidence type="ECO:0000313" key="1">
    <source>
        <dbReference type="Proteomes" id="UP001732720"/>
    </source>
</evidence>
<keyword evidence="2" id="KW-0489">Methyltransferase</keyword>
<sequence>MSVVHQLSPGWLLDHLSFINKINYQFHQHDEPCCSKNEPISVHLDSLQMDFMSFSSVSATCIASDSTIKPENEDGRNCEMFTQKYVFRSELFNVTKPYITAGVHKGAQQTNEKEDLVNGVKKENSISIIGKKRKRCVVFNQGELDAMEYHTKIRELILDGSLHLIQEGLKSGFLYPLIKKQDKCSKPIPLPPDTCSLSGLCEMAKHLPSLNEMELQTLQLMGDDVSVTEQDLFSRVVENNCSFSKMITLMGQQYLLPPKSSFLLSDISCMQPLLNCRKTFDVIVIDPPWQNKSVKRSNRYSYLSPLQIKQIPIPKLAAPNCLVVTWVTNRQKHLRFVKEELYPFWSVETLAEWHWVKITSSGEFVFPLDSPHKKPYEGLILGRVREKTPLPLRNTDVKVLPIPDHKLIVSVPCLLHSHKPPLAEVLKDYIKPDGECLELFARNLQPGWTSWGNEVLKFQHVNYFIALESGH</sequence>
<protein>
    <submittedName>
        <fullName evidence="2">N(6)-adenine-specific methyltransferase METTL4 isoform X1</fullName>
    </submittedName>
</protein>
<keyword evidence="2" id="KW-0808">Transferase</keyword>
<keyword evidence="1" id="KW-1185">Reference proteome</keyword>